<name>A0A380L0A3_9STRE</name>
<dbReference type="STRING" id="1123307.GCA_000380065_00579"/>
<dbReference type="OrthoDB" id="5581965at2"/>
<proteinExistence type="predicted"/>
<dbReference type="InterPro" id="IPR057238">
    <property type="entry name" value="DUF7916"/>
</dbReference>
<dbReference type="Pfam" id="PF25509">
    <property type="entry name" value="DUF7916"/>
    <property type="match status" value="1"/>
</dbReference>
<accession>A0A380L0A3</accession>
<dbReference type="SUPFAM" id="SSF51366">
    <property type="entry name" value="Ribulose-phoshate binding barrel"/>
    <property type="match status" value="1"/>
</dbReference>
<keyword evidence="3" id="KW-1185">Reference proteome</keyword>
<dbReference type="AlphaFoldDB" id="A0A380L0A3"/>
<reference evidence="2" key="1">
    <citation type="submission" date="2018-06" db="EMBL/GenBank/DDBJ databases">
        <authorList>
            <consortium name="Pathogen Informatics"/>
            <person name="Doyle S."/>
        </authorList>
    </citation>
    <scope>NUCLEOTIDE SEQUENCE [LARGE SCALE GENOMIC DNA]</scope>
    <source>
        <strain evidence="2">NCTC13765</strain>
    </source>
</reference>
<dbReference type="EMBL" id="UHFR01000005">
    <property type="protein sequence ID" value="SUN76807.1"/>
    <property type="molecule type" value="Genomic_DNA"/>
</dbReference>
<gene>
    <name evidence="2" type="ORF">NCTC13765_01307</name>
</gene>
<evidence type="ECO:0000259" key="1">
    <source>
        <dbReference type="Pfam" id="PF25509"/>
    </source>
</evidence>
<dbReference type="RefSeq" id="WP_018371268.1">
    <property type="nucleotide sequence ID" value="NZ_UHFR01000005.1"/>
</dbReference>
<feature type="domain" description="DUF7916" evidence="1">
    <location>
        <begin position="5"/>
        <end position="296"/>
    </location>
</feature>
<dbReference type="InterPro" id="IPR011060">
    <property type="entry name" value="RibuloseP-bd_barrel"/>
</dbReference>
<evidence type="ECO:0000313" key="3">
    <source>
        <dbReference type="Proteomes" id="UP000254634"/>
    </source>
</evidence>
<sequence>MKRIISCYPSDFEQFTKDEFKQAIEASEGRTIVAETVVTAAPLLEGVTNAEVMAAFGADLIILNEFDVFTKEIHSFTAENPIAELKCLTGRPIGINLEPVDQTGKLLEEQISLPAGRCLNPESLIRARKLGVDFILLTGNPATGVTVQSILEAIPLAKEYFGGLIFAGKMHGAGVKEDLLQIKTLTDYIKQGADGVLIPAPGTVPGVTEELAHQAIQAIHQLGGLTLASIGTSQESADEDTIRSIALSNKRAGFDLHHIGDGGYGRMPIPENITALSIAVKGKRHTYFKMAQSVRR</sequence>
<organism evidence="2 3">
    <name type="scientific">Streptococcus massiliensis</name>
    <dbReference type="NCBI Taxonomy" id="313439"/>
    <lineage>
        <taxon>Bacteria</taxon>
        <taxon>Bacillati</taxon>
        <taxon>Bacillota</taxon>
        <taxon>Bacilli</taxon>
        <taxon>Lactobacillales</taxon>
        <taxon>Streptococcaceae</taxon>
        <taxon>Streptococcus</taxon>
    </lineage>
</organism>
<protein>
    <submittedName>
        <fullName evidence="2">PEP phosphonomutase-like protein</fullName>
    </submittedName>
</protein>
<evidence type="ECO:0000313" key="2">
    <source>
        <dbReference type="EMBL" id="SUN76807.1"/>
    </source>
</evidence>
<dbReference type="Proteomes" id="UP000254634">
    <property type="component" value="Unassembled WGS sequence"/>
</dbReference>